<evidence type="ECO:0000256" key="8">
    <source>
        <dbReference type="ARBA" id="ARBA00022536"/>
    </source>
</evidence>
<dbReference type="FunFam" id="2.60.40.10:FF:000749">
    <property type="entry name" value="Hemicentin 1"/>
    <property type="match status" value="1"/>
</dbReference>
<dbReference type="FunFam" id="2.60.40.10:FF:000890">
    <property type="entry name" value="Hemicentin 1"/>
    <property type="match status" value="1"/>
</dbReference>
<dbReference type="InterPro" id="IPR049883">
    <property type="entry name" value="NOTCH1_EGF-like"/>
</dbReference>
<dbReference type="GO" id="GO:0070593">
    <property type="term" value="P:dendrite self-avoidance"/>
    <property type="evidence" value="ECO:0007669"/>
    <property type="project" value="TreeGrafter"/>
</dbReference>
<feature type="disulfide bond" evidence="22">
    <location>
        <begin position="3807"/>
        <end position="3817"/>
    </location>
</feature>
<evidence type="ECO:0000259" key="24">
    <source>
        <dbReference type="PROSITE" id="PS50026"/>
    </source>
</evidence>
<dbReference type="PROSITE" id="PS50835">
    <property type="entry name" value="IG_LIKE"/>
    <property type="match status" value="29"/>
</dbReference>
<dbReference type="GO" id="GO:0009617">
    <property type="term" value="P:response to bacterium"/>
    <property type="evidence" value="ECO:0007669"/>
    <property type="project" value="Ensembl"/>
</dbReference>
<dbReference type="FunFam" id="2.60.40.10:FF:000130">
    <property type="entry name" value="Hemicentin 1"/>
    <property type="match status" value="5"/>
</dbReference>
<dbReference type="InterPro" id="IPR001881">
    <property type="entry name" value="EGF-like_Ca-bd_dom"/>
</dbReference>
<dbReference type="FunFam" id="2.60.40.10:FF:001133">
    <property type="entry name" value="Hemicentin 1"/>
    <property type="match status" value="1"/>
</dbReference>
<dbReference type="GO" id="GO:0005927">
    <property type="term" value="C:muscle tendon junction"/>
    <property type="evidence" value="ECO:0007669"/>
    <property type="project" value="Ensembl"/>
</dbReference>
<evidence type="ECO:0000256" key="21">
    <source>
        <dbReference type="ARBA" id="ARBA00080303"/>
    </source>
</evidence>
<evidence type="ECO:0000256" key="23">
    <source>
        <dbReference type="SAM" id="SignalP"/>
    </source>
</evidence>
<feature type="domain" description="Ig-like" evidence="25">
    <location>
        <begin position="845"/>
        <end position="929"/>
    </location>
</feature>
<feature type="domain" description="Ig-like" evidence="25">
    <location>
        <begin position="3034"/>
        <end position="3088"/>
    </location>
</feature>
<feature type="domain" description="Ig-like" evidence="25">
    <location>
        <begin position="431"/>
        <end position="517"/>
    </location>
</feature>
<feature type="domain" description="Ig-like" evidence="25">
    <location>
        <begin position="2058"/>
        <end position="2140"/>
    </location>
</feature>
<dbReference type="FunFam" id="2.60.40.10:FF:001139">
    <property type="entry name" value="Hemicentin 1"/>
    <property type="match status" value="1"/>
</dbReference>
<keyword evidence="6" id="KW-0964">Secreted</keyword>
<dbReference type="PROSITE" id="PS50026">
    <property type="entry name" value="EGF_3"/>
    <property type="match status" value="5"/>
</dbReference>
<dbReference type="SUPFAM" id="SSF57196">
    <property type="entry name" value="EGF/Laminin"/>
    <property type="match status" value="1"/>
</dbReference>
<dbReference type="SMART" id="SM00406">
    <property type="entry name" value="IGv"/>
    <property type="match status" value="8"/>
</dbReference>
<evidence type="ECO:0000256" key="15">
    <source>
        <dbReference type="ARBA" id="ARBA00023157"/>
    </source>
</evidence>
<evidence type="ECO:0000256" key="17">
    <source>
        <dbReference type="ARBA" id="ARBA00023306"/>
    </source>
</evidence>
<dbReference type="FunFam" id="2.60.40.10:FF:001020">
    <property type="entry name" value="Hemicentin 1"/>
    <property type="match status" value="1"/>
</dbReference>
<feature type="domain" description="Ig-like" evidence="25">
    <location>
        <begin position="1878"/>
        <end position="1966"/>
    </location>
</feature>
<keyword evidence="13" id="KW-0106">Calcium</keyword>
<evidence type="ECO:0000256" key="16">
    <source>
        <dbReference type="ARBA" id="ARBA00023180"/>
    </source>
</evidence>
<dbReference type="SMART" id="SM00682">
    <property type="entry name" value="G2F"/>
    <property type="match status" value="1"/>
</dbReference>
<dbReference type="Pfam" id="PF23560">
    <property type="entry name" value="GBD_Hemicentin"/>
    <property type="match status" value="1"/>
</dbReference>
<dbReference type="Pfam" id="PF07474">
    <property type="entry name" value="G2F"/>
    <property type="match status" value="1"/>
</dbReference>
<evidence type="ECO:0000256" key="9">
    <source>
        <dbReference type="ARBA" id="ARBA00022606"/>
    </source>
</evidence>
<feature type="domain" description="Ig-like" evidence="25">
    <location>
        <begin position="1394"/>
        <end position="1478"/>
    </location>
</feature>
<dbReference type="GO" id="GO:0030036">
    <property type="term" value="P:actin cytoskeleton organization"/>
    <property type="evidence" value="ECO:0007669"/>
    <property type="project" value="Ensembl"/>
</dbReference>
<dbReference type="GO" id="GO:0051301">
    <property type="term" value="P:cell division"/>
    <property type="evidence" value="ECO:0007669"/>
    <property type="project" value="UniProtKB-KW"/>
</dbReference>
<dbReference type="GO" id="GO:0030424">
    <property type="term" value="C:axon"/>
    <property type="evidence" value="ECO:0007669"/>
    <property type="project" value="TreeGrafter"/>
</dbReference>
<dbReference type="SMART" id="SM00209">
    <property type="entry name" value="TSP1"/>
    <property type="match status" value="1"/>
</dbReference>
<feature type="disulfide bond" evidence="22">
    <location>
        <begin position="3567"/>
        <end position="3577"/>
    </location>
</feature>
<feature type="domain" description="Ig-like" evidence="25">
    <location>
        <begin position="2555"/>
        <end position="2639"/>
    </location>
</feature>
<comment type="caution">
    <text evidence="22">Lacks conserved residue(s) required for the propagation of feature annotation.</text>
</comment>
<feature type="domain" description="Ig-like" evidence="25">
    <location>
        <begin position="2798"/>
        <end position="2835"/>
    </location>
</feature>
<feature type="disulfide bond" evidence="22">
    <location>
        <begin position="3482"/>
        <end position="3492"/>
    </location>
</feature>
<evidence type="ECO:0000256" key="22">
    <source>
        <dbReference type="PROSITE-ProRule" id="PRU00076"/>
    </source>
</evidence>
<dbReference type="InterPro" id="IPR000742">
    <property type="entry name" value="EGF"/>
</dbReference>
<evidence type="ECO:0000256" key="7">
    <source>
        <dbReference type="ARBA" id="ARBA00022530"/>
    </source>
</evidence>
<reference evidence="27" key="1">
    <citation type="submission" date="2019-03" db="UniProtKB">
        <authorList>
            <consortium name="Ensembl"/>
        </authorList>
    </citation>
    <scope>IDENTIFICATION</scope>
</reference>
<dbReference type="SUPFAM" id="SSF48726">
    <property type="entry name" value="Immunoglobulin"/>
    <property type="match status" value="30"/>
</dbReference>
<dbReference type="InterPro" id="IPR009030">
    <property type="entry name" value="Growth_fac_rcpt_cys_sf"/>
</dbReference>
<dbReference type="Gene3D" id="2.40.155.10">
    <property type="entry name" value="Green fluorescent protein"/>
    <property type="match status" value="1"/>
</dbReference>
<dbReference type="Pfam" id="PF00090">
    <property type="entry name" value="TSP_1"/>
    <property type="match status" value="1"/>
</dbReference>
<dbReference type="PANTHER" id="PTHR10075:SF104">
    <property type="entry name" value="BASIGIN, ISOFORM G"/>
    <property type="match status" value="1"/>
</dbReference>
<dbReference type="InterPro" id="IPR006605">
    <property type="entry name" value="G2_nidogen/fibulin_G2F"/>
</dbReference>
<dbReference type="Gene3D" id="2.10.25.10">
    <property type="entry name" value="Laminin"/>
    <property type="match status" value="8"/>
</dbReference>
<feature type="domain" description="Ig-like" evidence="25">
    <location>
        <begin position="1501"/>
        <end position="1578"/>
    </location>
</feature>
<dbReference type="GeneTree" id="ENSGT00940000154614"/>
<dbReference type="FunFam" id="2.40.155.10:FF:000002">
    <property type="entry name" value="Hemicentin 1"/>
    <property type="match status" value="1"/>
</dbReference>
<dbReference type="GO" id="GO:0005576">
    <property type="term" value="C:extracellular region"/>
    <property type="evidence" value="ECO:0007669"/>
    <property type="project" value="Ensembl"/>
</dbReference>
<feature type="domain" description="Ig-like" evidence="25">
    <location>
        <begin position="658"/>
        <end position="744"/>
    </location>
</feature>
<dbReference type="FunFam" id="2.60.40.10:FF:000990">
    <property type="entry name" value="Hemicentin 1"/>
    <property type="match status" value="1"/>
</dbReference>
<accession>A0A452V9U0</accession>
<dbReference type="FunFam" id="2.20.100.10:FF:000007">
    <property type="entry name" value="Thrombospondin 1"/>
    <property type="match status" value="1"/>
</dbReference>
<feature type="domain" description="EGF-like" evidence="24">
    <location>
        <begin position="3478"/>
        <end position="3517"/>
    </location>
</feature>
<dbReference type="InterPro" id="IPR000152">
    <property type="entry name" value="EGF-type_Asp/Asn_hydroxyl_site"/>
</dbReference>
<feature type="domain" description="Ig-like" evidence="25">
    <location>
        <begin position="1124"/>
        <end position="1208"/>
    </location>
</feature>
<dbReference type="Gene3D" id="2.60.40.10">
    <property type="entry name" value="Immunoglobulins"/>
    <property type="match status" value="30"/>
</dbReference>
<evidence type="ECO:0000256" key="12">
    <source>
        <dbReference type="ARBA" id="ARBA00022737"/>
    </source>
</evidence>
<feature type="domain" description="Ig-like" evidence="25">
    <location>
        <begin position="520"/>
        <end position="607"/>
    </location>
</feature>
<feature type="signal peptide" evidence="23">
    <location>
        <begin position="1"/>
        <end position="21"/>
    </location>
</feature>
<dbReference type="PROSITE" id="PS50092">
    <property type="entry name" value="TSP1"/>
    <property type="match status" value="1"/>
</dbReference>
<feature type="domain" description="Ig-like" evidence="25">
    <location>
        <begin position="2945"/>
        <end position="3029"/>
    </location>
</feature>
<keyword evidence="10" id="KW-0132">Cell division</keyword>
<dbReference type="SMART" id="SM00179">
    <property type="entry name" value="EGF_CA"/>
    <property type="match status" value="8"/>
</dbReference>
<evidence type="ECO:0000259" key="26">
    <source>
        <dbReference type="PROSITE" id="PS50993"/>
    </source>
</evidence>
<feature type="domain" description="Ig-like" evidence="25">
    <location>
        <begin position="1028"/>
        <end position="1122"/>
    </location>
</feature>
<dbReference type="Pfam" id="PF07679">
    <property type="entry name" value="I-set"/>
    <property type="match status" value="17"/>
</dbReference>
<evidence type="ECO:0000256" key="20">
    <source>
        <dbReference type="ARBA" id="ARBA00072385"/>
    </source>
</evidence>
<dbReference type="CDD" id="cd00096">
    <property type="entry name" value="Ig"/>
    <property type="match status" value="4"/>
</dbReference>
<dbReference type="Ensembl" id="ENSUMAT00000035757.1">
    <property type="protein sequence ID" value="ENSUMAP00000030250.1"/>
    <property type="gene ID" value="ENSUMAG00000021857.1"/>
</dbReference>
<evidence type="ECO:0000256" key="14">
    <source>
        <dbReference type="ARBA" id="ARBA00022949"/>
    </source>
</evidence>
<dbReference type="OMA" id="FPSIHWM"/>
<comment type="subcellular location">
    <subcellularLocation>
        <location evidence="1">Cell junction</location>
    </subcellularLocation>
    <subcellularLocation>
        <location evidence="4">Cleavage furrow</location>
    </subcellularLocation>
    <subcellularLocation>
        <location evidence="2">Cytoplasm</location>
    </subcellularLocation>
    <subcellularLocation>
        <location evidence="3">Secreted</location>
        <location evidence="3">Extracellular space</location>
        <location evidence="3">Extracellular matrix</location>
    </subcellularLocation>
</comment>
<dbReference type="PROSITE" id="PS00010">
    <property type="entry name" value="ASX_HYDROXYL"/>
    <property type="match status" value="5"/>
</dbReference>
<feature type="domain" description="Ig-like" evidence="25">
    <location>
        <begin position="934"/>
        <end position="1023"/>
    </location>
</feature>
<feature type="chain" id="PRO_5019305186" description="Hemicentin-1" evidence="23">
    <location>
        <begin position="22"/>
        <end position="3999"/>
    </location>
</feature>
<dbReference type="GO" id="GO:0005604">
    <property type="term" value="C:basement membrane"/>
    <property type="evidence" value="ECO:0007669"/>
    <property type="project" value="Ensembl"/>
</dbReference>
<dbReference type="InterPro" id="IPR036383">
    <property type="entry name" value="TSP1_rpt_sf"/>
</dbReference>
<feature type="domain" description="Ig-like" evidence="25">
    <location>
        <begin position="1682"/>
        <end position="1780"/>
    </location>
</feature>
<dbReference type="PANTHER" id="PTHR10075">
    <property type="entry name" value="BASIGIN RELATED"/>
    <property type="match status" value="1"/>
</dbReference>
<dbReference type="FunFam" id="3.40.50.410:FF:000032">
    <property type="entry name" value="Hemicentin 1"/>
    <property type="match status" value="1"/>
</dbReference>
<dbReference type="SMART" id="SM00409">
    <property type="entry name" value="IG"/>
    <property type="match status" value="28"/>
</dbReference>
<dbReference type="GO" id="GO:0005938">
    <property type="term" value="C:cell cortex"/>
    <property type="evidence" value="ECO:0007669"/>
    <property type="project" value="Ensembl"/>
</dbReference>
<dbReference type="Pfam" id="PF25106">
    <property type="entry name" value="VWA_4"/>
    <property type="match status" value="1"/>
</dbReference>
<dbReference type="Gene3D" id="3.40.50.410">
    <property type="entry name" value="von Willebrand factor, type A domain"/>
    <property type="match status" value="1"/>
</dbReference>
<evidence type="ECO:0000256" key="4">
    <source>
        <dbReference type="ARBA" id="ARBA00004626"/>
    </source>
</evidence>
<dbReference type="InterPro" id="IPR009017">
    <property type="entry name" value="GFP"/>
</dbReference>
<feature type="domain" description="EGF-like" evidence="24">
    <location>
        <begin position="3563"/>
        <end position="3600"/>
    </location>
</feature>
<dbReference type="FunFam" id="2.10.25.10:FF:000371">
    <property type="entry name" value="Hemicentin 1"/>
    <property type="match status" value="1"/>
</dbReference>
<keyword evidence="9" id="KW-0716">Sensory transduction</keyword>
<feature type="domain" description="EGF-like" evidence="24">
    <location>
        <begin position="3643"/>
        <end position="3678"/>
    </location>
</feature>
<evidence type="ECO:0000256" key="3">
    <source>
        <dbReference type="ARBA" id="ARBA00004498"/>
    </source>
</evidence>
<dbReference type="InterPro" id="IPR007110">
    <property type="entry name" value="Ig-like_dom"/>
</dbReference>
<feature type="domain" description="EGF-like" evidence="24">
    <location>
        <begin position="3803"/>
        <end position="3842"/>
    </location>
</feature>
<dbReference type="InterPro" id="IPR003598">
    <property type="entry name" value="Ig_sub2"/>
</dbReference>
<keyword evidence="5" id="KW-0963">Cytoplasm</keyword>
<protein>
    <recommendedName>
        <fullName evidence="20">Hemicentin-1</fullName>
    </recommendedName>
    <alternativeName>
        <fullName evidence="21">Fibulin-6</fullName>
    </alternativeName>
</protein>
<dbReference type="InterPro" id="IPR056475">
    <property type="entry name" value="GBD_Hemicentin/VWA7"/>
</dbReference>
<dbReference type="FunFam" id="2.10.25.10:FF:000210">
    <property type="entry name" value="Hemicentin 1"/>
    <property type="match status" value="1"/>
</dbReference>
<dbReference type="InterPro" id="IPR026823">
    <property type="entry name" value="cEGF"/>
</dbReference>
<name>A0A452V9U0_URSMA</name>
<feature type="domain" description="Ig-like" evidence="25">
    <location>
        <begin position="2145"/>
        <end position="2235"/>
    </location>
</feature>
<keyword evidence="18" id="KW-0393">Immunoglobulin domain</keyword>
<feature type="domain" description="Ig-like" evidence="25">
    <location>
        <begin position="1305"/>
        <end position="1390"/>
    </location>
</feature>
<evidence type="ECO:0000256" key="1">
    <source>
        <dbReference type="ARBA" id="ARBA00004282"/>
    </source>
</evidence>
<keyword evidence="7" id="KW-0272">Extracellular matrix</keyword>
<feature type="domain" description="Ig-like" evidence="25">
    <location>
        <begin position="3103"/>
        <end position="3185"/>
    </location>
</feature>
<evidence type="ECO:0000313" key="27">
    <source>
        <dbReference type="Ensembl" id="ENSUMAP00000030250"/>
    </source>
</evidence>
<feature type="domain" description="Ig-like" evidence="25">
    <location>
        <begin position="1217"/>
        <end position="1301"/>
    </location>
</feature>
<keyword evidence="12" id="KW-0677">Repeat</keyword>
<dbReference type="FunFam" id="2.10.25.10:FF:000385">
    <property type="entry name" value="Hemicentin 1"/>
    <property type="match status" value="1"/>
</dbReference>
<dbReference type="FunFam" id="2.60.40.10:FF:000750">
    <property type="entry name" value="Hemicentin 1"/>
    <property type="match status" value="1"/>
</dbReference>
<dbReference type="SUPFAM" id="SSF82895">
    <property type="entry name" value="TSP-1 type 1 repeat"/>
    <property type="match status" value="1"/>
</dbReference>
<dbReference type="SUPFAM" id="SSF57184">
    <property type="entry name" value="Growth factor receptor domain"/>
    <property type="match status" value="2"/>
</dbReference>
<dbReference type="Pfam" id="PF13927">
    <property type="entry name" value="Ig_3"/>
    <property type="match status" value="9"/>
</dbReference>
<dbReference type="PROSITE" id="PS01186">
    <property type="entry name" value="EGF_2"/>
    <property type="match status" value="2"/>
</dbReference>
<comment type="function">
    <text evidence="19">Involved in transforming growth factor beta-mediated rearrangement of the podocyte cytoskeleton which includes reduction of F-actin fibers and broadening, flattening and elongation of podocytes. Plays a role in basement membrane organization. May promote cleavage furrow maturation during cytokinesis in preimplantation embryos. May play a role in the architecture of adhesive and flexible epithelial cell junctions. May play a role during myocardial remodeling by imparting an effect on cardiac fibroblast migration.</text>
</comment>
<feature type="domain" description="Nidogen G2 beta-barrel" evidence="26">
    <location>
        <begin position="3246"/>
        <end position="3464"/>
    </location>
</feature>
<feature type="domain" description="EGF-like" evidence="24">
    <location>
        <begin position="3686"/>
        <end position="3726"/>
    </location>
</feature>
<feature type="domain" description="Ig-like" evidence="25">
    <location>
        <begin position="2646"/>
        <end position="2716"/>
    </location>
</feature>
<dbReference type="FunFam" id="2.60.40.10:FF:000739">
    <property type="entry name" value="Hemicentin 1"/>
    <property type="match status" value="1"/>
</dbReference>
<dbReference type="FunFam" id="2.60.40.10:FF:000708">
    <property type="entry name" value="Hemicentin 1"/>
    <property type="match status" value="1"/>
</dbReference>
<sequence length="3999" mass="437709">MISWDIVHTVFLFALLYSSLAQDASPQAETGAEEIPEGASTLAFVFDVTGSMYDDLVQVIEGASKILETSLKRPKRPLFNFALVPFHDPEIGPVTITTDPKKFQYELRELYVQGGGDCPEMSIGAIKIALEISLPGSFIYVFTDARSKDYRLTHEVLQLIQQKQSQVVFVLTGDCDDRGHIGYKVYEEIASTSSGQVFHLDKKQVNEVLKWVEEAVQSSKVHLLSTDHLDQAVNTWKIPFDPSLKEVTVSLSGPSPGIEIRNPLGKLIKKGFGLNELLNIPNSAKVVNVKEPEAGMWTVKTSSSGRHSVRITGLSTIDFRAGFSRKPTLDFKKTVSRPVQGIPTYVLLNTSGISAPARVDRLELLSISGSSLKTIPVKYYPDRKPYGLWNISDFIPPNEAFFLKVTGYDKDDHLFQRVSSVSFSSIIPDAPKVTMPKKTPGYYLQPGRIPCSVESLLPFTLSFVRNGVTLGVDQYLKESASVNWEIEQVTLSDEGTYECIAVSRAGTGRAQTFFDVSEPPPVIQVPDNVTVTPGERAVLTCLVISAVDYNLTWQRNDRDARQADPARMRILANLSLELRNVKFSDAGEYLCVVSNEGGSSAASVFLTVPSVFLSSFFDLYSLQLVSIRCSATGYPKPKITWTINDMFIMGSHRYWVSPKLIVVQSEFLVALGDTTVMECKTSGIPPPQVKWFKGDLELRPSTFLIIDPLLGLLKIQETQDLDAGDYMCVAVNDAGRAAGKITLDVGCKHPSSEPADVSVEIGSNVTLPCYVQGYPEPKIKWQRSDNMPIFSRPFSVSSISQLRTGALFISNLWANDKGTYICEAENQFGKIQSQTTITVTGLVAPLIGISPSVTSVIEGQQLTLPCALLAGNPIPERRWIKNSLVQNPYITVRSDGSLHIERVRLQDGGKYTCVASNVAGTVNKTTTVDVHVLPTIQHGQQVLSTIEGIPVTLPCKASGIPKPSVIWSKVNDLPRLISASSAKFSAGADGSLYVVSPGGEESGEYVCTATNAAGYAKRKVQLTVYVRPRVFGDQRGLSQDKPVEISVLAGEEVTLPCEVKSLPPPTITWAKETQLISPFSPRHTFLPSGSMKIVETRVSDSGMYLCVATNIAGNVTQSLFLVPPRIQRGPKLMKVQVGQRADILCNAQGTPLPVITWLKGGSAMLVDGVQHVSNSDGMLSIEQAMLSDAGIYTCVATNIAGSDETEITLHVQDLEPPYNTPFQERVANERIAFPCPAKGTPKPTVKWIRNGRELTGREPGISILEDGTLLVIASVTPSDNGEYICVAVNEAGTTEKKYNLKVHVPPVIKDKEQITNVSVIIKLECETRGLPMPAITWYKDGQPVIANSQALYIDKGQFLHIPRAQVSDSATYTCHATNVAGTAEKSFHVDVYVPPMIEGDLAVPLNKQVVIAHSLTLECKATGSPPPVLTWLKDGVPVKASDNIRTEAGGKKLEILSALEVDRGQYVCVATTEGRCLTTAPPKRPYYFFFFFLFFFFPVRPTISDSGSHPTEIIVTRGKSIALECDVQGIPQPKVTWMRDGRPLTKGRGMEILDEGRILQLKNIHVSDTGRYVCVAVNLGMTYRKYDLMPPRIVGENTLENVKVKEKQSVTLTCEVTGTPVPEITWHKDGQLLQEDDTHHIIGHTLQIKEAQISDTGRYTCVASNIAGEDELDFDVNIQVPPSFQKLWEIGNMLDTGRSGEAKDVIINNPISLYCETNAAPPPTLTWYKNGRPLTSSDRVLILPGGRVLQIPRAKVEDAGRYTCVAVNEAGEDSLQYDVRVLLPPVIKGANSDLPEEVTVLVNKSTLMECLSSGSPAPRNSWQKDGQPLLEDGHHKFLSNGRILQILNTQITDIGRYACIAENTAGNFTLNIFTIIVPPSVIGPNPENLTVVVNNFISLTCEVSGFPPPDLSWFKNEQPIKLNANALIVPGGRTLQIIRAKVSDGGEYTCIAINQAGESKKKVFLTVYGFESLSVVNVREGTSVSLECESNAVPPPVITWYKNGQMITESTHLEILADGQTLHIKKAEVSDTGQYVCRAINVAGRDDKNFHLNVYVPPSIEGTENEVVVETISNPVTLTCDATGIPPPTIAWLKNHKPIVHILSGGSKLQIARSQHSDSGNYTCIASNTEGKAQKNYILSIQVPPSIAGAEIPSEVSVLQGENVELACNANGIPTPLIQWLRDGKPINSSETERIRVTADGSTLNIYGALPSNVGKYTCIATNPAGEEDRIFNLNVYGKYDISLSFDSKLMALVDTSINIECRATGTPPPQINWLKNGLPLPLSSHIRLLSGGQVVRSVSDVAVYTCVASNRAGVDNKRYSLRVFVPPNLDNAMGTEEITIVKGSSTSMTCFTDGTPTPRMSWLRDGQPLGPNTRLTISSQGMVLQLNEAETEDSGRYICIASNEAGEVSKHFILKVLEPPHINGSEEPVEISVIVNNPLELTCFASGIPTPKITWMKDGRPLPQTDQVQTLGGGEVLRISSAQVSGLGRYTKPNNIRLLLFDIEGVGTGSFNQPSFLSLCLGTNLVLPLQSLILLIILLICMKFSTCIFCAVPPNIKSGPQSLVIHLNTSAVLECLAEGVPTPRITWRKDGAVLSASHARYSILENGFLHIQSAHVTDTGRYLCMATNAAGTDRRRIDLQVHVPPSIALGPTNITVTVNVQTTLACEAAGIPKPSIRWRKNGHLLNVDQNQNSYRLLSSGSLVIISPSVDDTATYEERCMTRLWKLPTDFLVTKHAPMVITCTASGVPFPSIHWTKNGIRLLPRGDGYRILSSGKTKLSNHTSMIRLIINGWPYLSPVIQPQPSELDVIVNNPILLPCEATGTPSPFITWQKEGINVITAGTYHFYTLCLSVPPVISPHPKEYITAVDKPISLPCEADGLPPPDITWHKDGHAIVESVRQRILSSGALQIVFAQPDDAGQYTCMAANVAGSSSTSTKLTVHVPPRIRSTEVHYTVNENSEAVLPCVADGIPTPAINWKRDNVLLANLLGKYTIEPYGELILENPEDSGTYTCVANNAAGEDTHMVSLTVHVLPTFTELPGDVSLNKGEQLRLSCKATGIPLPKLTWTFNNNIIPEDSGTYVCTAENSVGFVKAIGFVYVKEPPVFKGDYPSNWIEPLGGNAVLNCEVKGDPAPTIQWSRKGVDIEINHRIRQLVNGSLAIYDTSEYECVAQNLMGSVLVRVPVTVQVHGGYSQWSTWRACSVTCGKGIQKRSRLCNNPFPANGGKPCQGSDSEMQNCQRKLCPGGPQRARGSVIGNINDVEFGIAFLNATVTDSPTSDTRIIHAKITNVPRSLGPAMRKIVSILNPIYWTTAKEIGEAVNGFTLTNAVFKRETQVEFATGEILRMTHIARGLDSDGALLLDIVVSGYVLQLQSPAEDYTEDYIQTGPGQLYAYSTRLFTIDGVSIPYTWNHTVFYDEAQGRMPFLVETLHASSVESDYNQFEETLGFKIHASISKGDRSNQCPSGFALDSVGPFCADEDECAAGSPCSQICHNTVGTYYCSCSKGLTIAADGRTCQDIDECALGGHTCHAGQDCDNTIGSYRCVVRCGVGFRRTSDGLSCQDINECQESSPCHHRCFNAIGSFHCGCEPGYQLKGRKCIDVNECRQNVCRPDQHCKNTRGGYKCIDLCPNGMTKAENGTCIDIDECKDGTHQCRYNQICENTRGSYRCVCPRGFRSQGVGRPCMDINECEQVPKPCAYQCSNTPGSFKCICPPGQLLLGDGKSCAGLERLPHSGTQHSSYNLARFSPVRNNYQPQQHYRQYSHLYSSYSEYRNSRTSLSRTRRTIRKTCPEGSEASRDTCVDIDECENRDVCQHECKNTFGSYQCICPPGYQLMLNGKTCQDVDECLEQSVRCGPNRMCFNMRGSYQCIDTPCPPNYQRDPNCPPNDLECALSPYALEYKLVSLPFGIAANQDLIRLVAYTQDGVMHPRTTFLMVDEEQTVPFALRDENLKGVVYTTRPLREPETYRMRVRASSYSANGTIEYQTTFIVYIAVSAYPY</sequence>
<keyword evidence="14" id="KW-0965">Cell junction</keyword>
<dbReference type="FunFam" id="2.10.25.10:FF:000008">
    <property type="entry name" value="Signal peptide, CUB domain, EGF-like 2"/>
    <property type="match status" value="1"/>
</dbReference>
<dbReference type="InterPro" id="IPR056861">
    <property type="entry name" value="HMCN1-like_VWA"/>
</dbReference>
<dbReference type="FunFam" id="2.60.40.10:FF:000285">
    <property type="entry name" value="Hemicentin 1"/>
    <property type="match status" value="2"/>
</dbReference>
<evidence type="ECO:0000256" key="6">
    <source>
        <dbReference type="ARBA" id="ARBA00022525"/>
    </source>
</evidence>
<dbReference type="CDD" id="cd00054">
    <property type="entry name" value="EGF_CA"/>
    <property type="match status" value="8"/>
</dbReference>
<dbReference type="GO" id="GO:0098632">
    <property type="term" value="F:cell-cell adhesion mediator activity"/>
    <property type="evidence" value="ECO:0007669"/>
    <property type="project" value="TreeGrafter"/>
</dbReference>
<keyword evidence="11 23" id="KW-0732">Signal</keyword>
<dbReference type="PROSITE" id="PS50993">
    <property type="entry name" value="NIDOGEN_G2"/>
    <property type="match status" value="1"/>
</dbReference>
<proteinExistence type="predicted"/>
<evidence type="ECO:0000256" key="10">
    <source>
        <dbReference type="ARBA" id="ARBA00022618"/>
    </source>
</evidence>
<feature type="domain" description="Ig-like" evidence="25">
    <location>
        <begin position="2855"/>
        <end position="2940"/>
    </location>
</feature>
<feature type="domain" description="Ig-like" evidence="25">
    <location>
        <begin position="2257"/>
        <end position="2323"/>
    </location>
</feature>
<dbReference type="InterPro" id="IPR036179">
    <property type="entry name" value="Ig-like_dom_sf"/>
</dbReference>
<feature type="domain" description="Ig-like" evidence="25">
    <location>
        <begin position="1591"/>
        <end position="1679"/>
    </location>
</feature>
<dbReference type="InterPro" id="IPR013783">
    <property type="entry name" value="Ig-like_fold"/>
</dbReference>
<dbReference type="CDD" id="cd00198">
    <property type="entry name" value="vWFA"/>
    <property type="match status" value="1"/>
</dbReference>
<dbReference type="FunFam" id="2.60.40.10:FF:001313">
    <property type="entry name" value="Hemicentin 1"/>
    <property type="match status" value="1"/>
</dbReference>
<dbReference type="SMART" id="SM00181">
    <property type="entry name" value="EGF"/>
    <property type="match status" value="8"/>
</dbReference>
<evidence type="ECO:0000256" key="18">
    <source>
        <dbReference type="ARBA" id="ARBA00023319"/>
    </source>
</evidence>
<dbReference type="InterPro" id="IPR000884">
    <property type="entry name" value="TSP1_rpt"/>
</dbReference>
<feature type="domain" description="Ig-like" evidence="25">
    <location>
        <begin position="1971"/>
        <end position="2053"/>
    </location>
</feature>
<keyword evidence="8 22" id="KW-0245">EGF-like domain</keyword>
<dbReference type="SUPFAM" id="SSF53300">
    <property type="entry name" value="vWA-like"/>
    <property type="match status" value="1"/>
</dbReference>
<dbReference type="Pfam" id="PF12662">
    <property type="entry name" value="cEGF"/>
    <property type="match status" value="1"/>
</dbReference>
<dbReference type="InterPro" id="IPR013106">
    <property type="entry name" value="Ig_V-set"/>
</dbReference>
<dbReference type="GO" id="GO:0007156">
    <property type="term" value="P:homophilic cell adhesion via plasma membrane adhesion molecules"/>
    <property type="evidence" value="ECO:0007669"/>
    <property type="project" value="TreeGrafter"/>
</dbReference>
<dbReference type="Pfam" id="PF07645">
    <property type="entry name" value="EGF_CA"/>
    <property type="match status" value="6"/>
</dbReference>
<dbReference type="CDD" id="cd00255">
    <property type="entry name" value="nidG2"/>
    <property type="match status" value="1"/>
</dbReference>
<evidence type="ECO:0000259" key="25">
    <source>
        <dbReference type="PROSITE" id="PS50835"/>
    </source>
</evidence>
<dbReference type="FunFam" id="2.60.40.10:FF:001527">
    <property type="entry name" value="Hemicentin 1"/>
    <property type="match status" value="1"/>
</dbReference>
<dbReference type="FunFam" id="2.10.25.10:FF:000238">
    <property type="entry name" value="Hemicentin 1"/>
    <property type="match status" value="1"/>
</dbReference>
<dbReference type="GO" id="GO:0071711">
    <property type="term" value="P:basement membrane organization"/>
    <property type="evidence" value="ECO:0007669"/>
    <property type="project" value="Ensembl"/>
</dbReference>
<dbReference type="FunFam" id="2.60.40.10:FF:000186">
    <property type="entry name" value="Hemicentin 1"/>
    <property type="match status" value="4"/>
</dbReference>
<dbReference type="InterPro" id="IPR018097">
    <property type="entry name" value="EGF_Ca-bd_CS"/>
</dbReference>
<evidence type="ECO:0000256" key="2">
    <source>
        <dbReference type="ARBA" id="ARBA00004496"/>
    </source>
</evidence>
<gene>
    <name evidence="27" type="primary">HMCN1</name>
</gene>
<evidence type="ECO:0000256" key="5">
    <source>
        <dbReference type="ARBA" id="ARBA00022490"/>
    </source>
</evidence>
<keyword evidence="17" id="KW-0131">Cell cycle</keyword>
<dbReference type="InterPro" id="IPR003599">
    <property type="entry name" value="Ig_sub"/>
</dbReference>
<dbReference type="FunFam" id="2.10.25.10:FF:000010">
    <property type="entry name" value="Pro-epidermal growth factor"/>
    <property type="match status" value="1"/>
</dbReference>
<dbReference type="FunFam" id="2.60.40.10:FF:001075">
    <property type="entry name" value="Hemicentin 1"/>
    <property type="match status" value="1"/>
</dbReference>
<dbReference type="PROSITE" id="PS01187">
    <property type="entry name" value="EGF_CA"/>
    <property type="match status" value="3"/>
</dbReference>
<keyword evidence="16" id="KW-0325">Glycoprotein</keyword>
<dbReference type="SUPFAM" id="SSF54511">
    <property type="entry name" value="GFP-like"/>
    <property type="match status" value="1"/>
</dbReference>
<organism evidence="27">
    <name type="scientific">Ursus maritimus</name>
    <name type="common">Polar bear</name>
    <name type="synonym">Thalarctos maritimus</name>
    <dbReference type="NCBI Taxonomy" id="29073"/>
    <lineage>
        <taxon>Eukaryota</taxon>
        <taxon>Metazoa</taxon>
        <taxon>Chordata</taxon>
        <taxon>Craniata</taxon>
        <taxon>Vertebrata</taxon>
        <taxon>Euteleostomi</taxon>
        <taxon>Mammalia</taxon>
        <taxon>Eutheria</taxon>
        <taxon>Laurasiatheria</taxon>
        <taxon>Carnivora</taxon>
        <taxon>Caniformia</taxon>
        <taxon>Ursidae</taxon>
        <taxon>Ursus</taxon>
    </lineage>
</organism>
<evidence type="ECO:0000256" key="19">
    <source>
        <dbReference type="ARBA" id="ARBA00053381"/>
    </source>
</evidence>
<feature type="domain" description="Ig-like" evidence="25">
    <location>
        <begin position="1784"/>
        <end position="1871"/>
    </location>
</feature>
<dbReference type="SMART" id="SM00408">
    <property type="entry name" value="IGc2"/>
    <property type="match status" value="28"/>
</dbReference>
<dbReference type="InterPro" id="IPR013098">
    <property type="entry name" value="Ig_I-set"/>
</dbReference>
<evidence type="ECO:0000256" key="11">
    <source>
        <dbReference type="ARBA" id="ARBA00022729"/>
    </source>
</evidence>
<dbReference type="InterPro" id="IPR036465">
    <property type="entry name" value="vWFA_dom_sf"/>
</dbReference>
<dbReference type="FunFam" id="2.10.25.10:FF:000352">
    <property type="entry name" value="Hemicentin 1"/>
    <property type="match status" value="1"/>
</dbReference>
<dbReference type="GO" id="GO:0005509">
    <property type="term" value="F:calcium ion binding"/>
    <property type="evidence" value="ECO:0007669"/>
    <property type="project" value="InterPro"/>
</dbReference>
<dbReference type="GO" id="GO:0007411">
    <property type="term" value="P:axon guidance"/>
    <property type="evidence" value="ECO:0007669"/>
    <property type="project" value="TreeGrafter"/>
</dbReference>
<dbReference type="GO" id="GO:0032154">
    <property type="term" value="C:cleavage furrow"/>
    <property type="evidence" value="ECO:0007669"/>
    <property type="project" value="UniProtKB-SubCell"/>
</dbReference>
<feature type="domain" description="Ig-like" evidence="25">
    <location>
        <begin position="2421"/>
        <end position="2492"/>
    </location>
</feature>
<feature type="domain" description="Ig-like" evidence="25">
    <location>
        <begin position="750"/>
        <end position="838"/>
    </location>
</feature>
<dbReference type="FunFam" id="2.10.25.10:FF:000383">
    <property type="entry name" value="Hemicentin 1"/>
    <property type="match status" value="1"/>
</dbReference>
<feature type="domain" description="Ig-like" evidence="25">
    <location>
        <begin position="2328"/>
        <end position="2410"/>
    </location>
</feature>
<dbReference type="FunFam" id="2.60.40.10:FF:000279">
    <property type="entry name" value="Hemicentin 1"/>
    <property type="match status" value="1"/>
</dbReference>
<evidence type="ECO:0000256" key="13">
    <source>
        <dbReference type="ARBA" id="ARBA00022837"/>
    </source>
</evidence>
<dbReference type="FunFam" id="2.60.40.10:FF:000848">
    <property type="entry name" value="Hemicentin 1"/>
    <property type="match status" value="1"/>
</dbReference>
<keyword evidence="15 22" id="KW-1015">Disulfide bond</keyword>